<evidence type="ECO:0000256" key="4">
    <source>
        <dbReference type="ARBA" id="ARBA00022737"/>
    </source>
</evidence>
<dbReference type="GO" id="GO:0005634">
    <property type="term" value="C:nucleus"/>
    <property type="evidence" value="ECO:0007669"/>
    <property type="project" value="UniProtKB-SubCell"/>
</dbReference>
<feature type="domain" description="C2H2-type" evidence="10">
    <location>
        <begin position="219"/>
        <end position="246"/>
    </location>
</feature>
<dbReference type="FunFam" id="3.30.160.60:FF:001442">
    <property type="entry name" value="zinc finger protein 696"/>
    <property type="match status" value="1"/>
</dbReference>
<dbReference type="SUPFAM" id="SSF57667">
    <property type="entry name" value="beta-beta-alpha zinc fingers"/>
    <property type="match status" value="2"/>
</dbReference>
<sequence length="282" mass="30635">MQTKDIMAILPFQDNVGLATEGSLSHRMRVLASNLTDGWGIEGEGGVSRSDGNGSSFKRRYTLQEHVRIHIGSRPYACRSCGKAFTQRSSLLKHVRMRSGADALLGCRRNMKRDPDPATTPMLGLGSHVASNILRLDTAASAAAAAAGGMPYHALVDTAATSCLNPAQRNDRKSSHTGIPMAGRVGEFKTGLNPMAGMGGGRGGMGPVAVMDDGAERPYPCHFCEARFKKKQHLQNHERIHTGEKYVCTLCGQAFSRMHILKHHLERKHAEPPQTPLYHLDS</sequence>
<comment type="subcellular location">
    <subcellularLocation>
        <location evidence="1">Nucleus</location>
    </subcellularLocation>
</comment>
<dbReference type="GO" id="GO:0010468">
    <property type="term" value="P:regulation of gene expression"/>
    <property type="evidence" value="ECO:0007669"/>
    <property type="project" value="TreeGrafter"/>
</dbReference>
<evidence type="ECO:0000256" key="7">
    <source>
        <dbReference type="ARBA" id="ARBA00023242"/>
    </source>
</evidence>
<comment type="similarity">
    <text evidence="2">Belongs to the krueppel C2H2-type zinc-finger protein family.</text>
</comment>
<feature type="domain" description="C2H2-type" evidence="10">
    <location>
        <begin position="246"/>
        <end position="274"/>
    </location>
</feature>
<keyword evidence="7" id="KW-0539">Nucleus</keyword>
<keyword evidence="5 8" id="KW-0863">Zinc-finger</keyword>
<dbReference type="AlphaFoldDB" id="A0AAE1NZJ8"/>
<evidence type="ECO:0000256" key="2">
    <source>
        <dbReference type="ARBA" id="ARBA00006991"/>
    </source>
</evidence>
<dbReference type="PROSITE" id="PS50157">
    <property type="entry name" value="ZINC_FINGER_C2H2_2"/>
    <property type="match status" value="3"/>
</dbReference>
<keyword evidence="3" id="KW-0479">Metal-binding</keyword>
<name>A0AAE1NZJ8_9EUCA</name>
<dbReference type="GO" id="GO:0008270">
    <property type="term" value="F:zinc ion binding"/>
    <property type="evidence" value="ECO:0007669"/>
    <property type="project" value="UniProtKB-KW"/>
</dbReference>
<dbReference type="Proteomes" id="UP001292094">
    <property type="component" value="Unassembled WGS sequence"/>
</dbReference>
<reference evidence="11" key="1">
    <citation type="submission" date="2023-11" db="EMBL/GenBank/DDBJ databases">
        <title>Genome assemblies of two species of porcelain crab, Petrolisthes cinctipes and Petrolisthes manimaculis (Anomura: Porcellanidae).</title>
        <authorList>
            <person name="Angst P."/>
        </authorList>
    </citation>
    <scope>NUCLEOTIDE SEQUENCE</scope>
    <source>
        <strain evidence="11">PB745_02</strain>
        <tissue evidence="11">Gill</tissue>
    </source>
</reference>
<dbReference type="PROSITE" id="PS00028">
    <property type="entry name" value="ZINC_FINGER_C2H2_1"/>
    <property type="match status" value="2"/>
</dbReference>
<proteinExistence type="inferred from homology"/>
<evidence type="ECO:0000313" key="11">
    <source>
        <dbReference type="EMBL" id="KAK4297880.1"/>
    </source>
</evidence>
<evidence type="ECO:0000256" key="1">
    <source>
        <dbReference type="ARBA" id="ARBA00004123"/>
    </source>
</evidence>
<evidence type="ECO:0000256" key="8">
    <source>
        <dbReference type="PROSITE-ProRule" id="PRU00042"/>
    </source>
</evidence>
<keyword evidence="12" id="KW-1185">Reference proteome</keyword>
<dbReference type="InterPro" id="IPR013087">
    <property type="entry name" value="Znf_C2H2_type"/>
</dbReference>
<feature type="region of interest" description="Disordered" evidence="9">
    <location>
        <begin position="167"/>
        <end position="186"/>
    </location>
</feature>
<evidence type="ECO:0000259" key="10">
    <source>
        <dbReference type="PROSITE" id="PS50157"/>
    </source>
</evidence>
<gene>
    <name evidence="11" type="ORF">Pmani_029738</name>
</gene>
<evidence type="ECO:0000313" key="12">
    <source>
        <dbReference type="Proteomes" id="UP001292094"/>
    </source>
</evidence>
<dbReference type="FunFam" id="3.30.160.60:FF:000145">
    <property type="entry name" value="Zinc finger protein 574"/>
    <property type="match status" value="1"/>
</dbReference>
<dbReference type="PANTHER" id="PTHR16515">
    <property type="entry name" value="PR DOMAIN ZINC FINGER PROTEIN"/>
    <property type="match status" value="1"/>
</dbReference>
<organism evidence="11 12">
    <name type="scientific">Petrolisthes manimaculis</name>
    <dbReference type="NCBI Taxonomy" id="1843537"/>
    <lineage>
        <taxon>Eukaryota</taxon>
        <taxon>Metazoa</taxon>
        <taxon>Ecdysozoa</taxon>
        <taxon>Arthropoda</taxon>
        <taxon>Crustacea</taxon>
        <taxon>Multicrustacea</taxon>
        <taxon>Malacostraca</taxon>
        <taxon>Eumalacostraca</taxon>
        <taxon>Eucarida</taxon>
        <taxon>Decapoda</taxon>
        <taxon>Pleocyemata</taxon>
        <taxon>Anomura</taxon>
        <taxon>Galatheoidea</taxon>
        <taxon>Porcellanidae</taxon>
        <taxon>Petrolisthes</taxon>
    </lineage>
</organism>
<dbReference type="EMBL" id="JAWZYT010003551">
    <property type="protein sequence ID" value="KAK4297880.1"/>
    <property type="molecule type" value="Genomic_DNA"/>
</dbReference>
<protein>
    <recommendedName>
        <fullName evidence="10">C2H2-type domain-containing protein</fullName>
    </recommendedName>
</protein>
<evidence type="ECO:0000256" key="5">
    <source>
        <dbReference type="ARBA" id="ARBA00022771"/>
    </source>
</evidence>
<feature type="domain" description="C2H2-type" evidence="10">
    <location>
        <begin position="76"/>
        <end position="103"/>
    </location>
</feature>
<keyword evidence="4" id="KW-0677">Repeat</keyword>
<dbReference type="SMART" id="SM00355">
    <property type="entry name" value="ZnF_C2H2"/>
    <property type="match status" value="3"/>
</dbReference>
<evidence type="ECO:0000256" key="6">
    <source>
        <dbReference type="ARBA" id="ARBA00022833"/>
    </source>
</evidence>
<dbReference type="Pfam" id="PF00096">
    <property type="entry name" value="zf-C2H2"/>
    <property type="match status" value="2"/>
</dbReference>
<dbReference type="InterPro" id="IPR036236">
    <property type="entry name" value="Znf_C2H2_sf"/>
</dbReference>
<dbReference type="InterPro" id="IPR050331">
    <property type="entry name" value="Zinc_finger"/>
</dbReference>
<comment type="caution">
    <text evidence="11">The sequence shown here is derived from an EMBL/GenBank/DDBJ whole genome shotgun (WGS) entry which is preliminary data.</text>
</comment>
<dbReference type="PANTHER" id="PTHR16515:SF49">
    <property type="entry name" value="GASTRULA ZINC FINGER PROTEIN XLCGF49.1-LIKE-RELATED"/>
    <property type="match status" value="1"/>
</dbReference>
<evidence type="ECO:0000256" key="3">
    <source>
        <dbReference type="ARBA" id="ARBA00022723"/>
    </source>
</evidence>
<evidence type="ECO:0000256" key="9">
    <source>
        <dbReference type="SAM" id="MobiDB-lite"/>
    </source>
</evidence>
<dbReference type="Gene3D" id="3.30.160.60">
    <property type="entry name" value="Classic Zinc Finger"/>
    <property type="match status" value="3"/>
</dbReference>
<accession>A0AAE1NZJ8</accession>
<keyword evidence="6" id="KW-0862">Zinc</keyword>